<dbReference type="Gene3D" id="3.60.21.10">
    <property type="match status" value="1"/>
</dbReference>
<evidence type="ECO:0000313" key="5">
    <source>
        <dbReference type="Proteomes" id="UP001597187"/>
    </source>
</evidence>
<dbReference type="InterPro" id="IPR029052">
    <property type="entry name" value="Metallo-depent_PP-like"/>
</dbReference>
<name>A0ABD6B099_9EURY</name>
<dbReference type="Pfam" id="PF00149">
    <property type="entry name" value="Metallophos"/>
    <property type="match status" value="1"/>
</dbReference>
<evidence type="ECO:0000259" key="2">
    <source>
        <dbReference type="Pfam" id="PF00149"/>
    </source>
</evidence>
<dbReference type="AlphaFoldDB" id="A0ABD6B099"/>
<protein>
    <submittedName>
        <fullName evidence="4">Bifunctional metallophosphatase/5'-nucleotidase</fullName>
    </submittedName>
</protein>
<evidence type="ECO:0000313" key="4">
    <source>
        <dbReference type="EMBL" id="MFD1515050.1"/>
    </source>
</evidence>
<dbReference type="InterPro" id="IPR008334">
    <property type="entry name" value="5'-Nucleotdase_C"/>
</dbReference>
<dbReference type="InterPro" id="IPR006179">
    <property type="entry name" value="5_nucleotidase/apyrase"/>
</dbReference>
<feature type="domain" description="5'-Nucleotidase C-terminal" evidence="3">
    <location>
        <begin position="262"/>
        <end position="412"/>
    </location>
</feature>
<dbReference type="SUPFAM" id="SSF56300">
    <property type="entry name" value="Metallo-dependent phosphatases"/>
    <property type="match status" value="1"/>
</dbReference>
<dbReference type="InterPro" id="IPR004843">
    <property type="entry name" value="Calcineurin-like_PHP"/>
</dbReference>
<feature type="domain" description="Calcineurin-like phosphoesterase" evidence="2">
    <location>
        <begin position="4"/>
        <end position="202"/>
    </location>
</feature>
<dbReference type="Pfam" id="PF02872">
    <property type="entry name" value="5_nucleotid_C"/>
    <property type="match status" value="1"/>
</dbReference>
<accession>A0ABD6B099</accession>
<organism evidence="4 5">
    <name type="scientific">Halomarina rubra</name>
    <dbReference type="NCBI Taxonomy" id="2071873"/>
    <lineage>
        <taxon>Archaea</taxon>
        <taxon>Methanobacteriati</taxon>
        <taxon>Methanobacteriota</taxon>
        <taxon>Stenosarchaea group</taxon>
        <taxon>Halobacteria</taxon>
        <taxon>Halobacteriales</taxon>
        <taxon>Natronomonadaceae</taxon>
        <taxon>Halomarina</taxon>
    </lineage>
</organism>
<dbReference type="Proteomes" id="UP001597187">
    <property type="component" value="Unassembled WGS sequence"/>
</dbReference>
<evidence type="ECO:0000256" key="1">
    <source>
        <dbReference type="ARBA" id="ARBA00022729"/>
    </source>
</evidence>
<dbReference type="PANTHER" id="PTHR11575:SF24">
    <property type="entry name" value="5'-NUCLEOTIDASE"/>
    <property type="match status" value="1"/>
</dbReference>
<comment type="caution">
    <text evidence="4">The sequence shown here is derived from an EMBL/GenBank/DDBJ whole genome shotgun (WGS) entry which is preliminary data.</text>
</comment>
<dbReference type="SUPFAM" id="SSF55816">
    <property type="entry name" value="5'-nucleotidase (syn. UDP-sugar hydrolase), C-terminal domain"/>
    <property type="match status" value="1"/>
</dbReference>
<sequence>MSPRLLHYSDIEGVYDDPDRLARLAGCLDAHRDDATLVVGTGDNTAPGVLSLVSEGRQALAFFERVRPDADTLGNHDFDYGLDATRHLVRESPQQWVSANVRTADDEVFGADAGVVPSTVLEAGDARVGLVGVTDPATKEMSPRANGLQFTDPVEAVGREVGRLRRTGVDHLVVCSHLGALDDELARAYDLDAVLGGHVHQPRVETVAGTVCTRPGSNGHRVLDVDLDDGSVTVHDTTDAAPDADLRAAFADLRADTGLTDVVGHVERPIERRRDLRTSGECRVGNFVADAYRWAADADLALHNSGGLRDGPALAGDVTAADLVSIVPFDEPVSVARLDGAELYDLFGDAYRAPHGEWRWDAHVSGATVEYDTTADTVRDLRVGGDPVDRDRTYELATNDYLLSTAHEFPTLTPAHRDRSLRVQYEVLVEYASEHGIAPELDGRVDLGRKG</sequence>
<evidence type="ECO:0000259" key="3">
    <source>
        <dbReference type="Pfam" id="PF02872"/>
    </source>
</evidence>
<dbReference type="InterPro" id="IPR036907">
    <property type="entry name" value="5'-Nucleotdase_C_sf"/>
</dbReference>
<dbReference type="PANTHER" id="PTHR11575">
    <property type="entry name" value="5'-NUCLEOTIDASE-RELATED"/>
    <property type="match status" value="1"/>
</dbReference>
<proteinExistence type="predicted"/>
<dbReference type="EMBL" id="JBHUDC010000008">
    <property type="protein sequence ID" value="MFD1515050.1"/>
    <property type="molecule type" value="Genomic_DNA"/>
</dbReference>
<dbReference type="RefSeq" id="WP_250874974.1">
    <property type="nucleotide sequence ID" value="NZ_JALXFV010000008.1"/>
</dbReference>
<reference evidence="4 5" key="1">
    <citation type="journal article" date="2019" name="Int. J. Syst. Evol. Microbiol.">
        <title>The Global Catalogue of Microorganisms (GCM) 10K type strain sequencing project: providing services to taxonomists for standard genome sequencing and annotation.</title>
        <authorList>
            <consortium name="The Broad Institute Genomics Platform"/>
            <consortium name="The Broad Institute Genome Sequencing Center for Infectious Disease"/>
            <person name="Wu L."/>
            <person name="Ma J."/>
        </authorList>
    </citation>
    <scope>NUCLEOTIDE SEQUENCE [LARGE SCALE GENOMIC DNA]</scope>
    <source>
        <strain evidence="4 5">CGMCC 1.12563</strain>
    </source>
</reference>
<dbReference type="CDD" id="cd00845">
    <property type="entry name" value="MPP_UshA_N_like"/>
    <property type="match status" value="1"/>
</dbReference>
<dbReference type="PRINTS" id="PR01607">
    <property type="entry name" value="APYRASEFAMLY"/>
</dbReference>
<gene>
    <name evidence="4" type="ORF">ACFSBT_17350</name>
</gene>
<keyword evidence="1" id="KW-0732">Signal</keyword>
<keyword evidence="5" id="KW-1185">Reference proteome</keyword>
<dbReference type="Gene3D" id="3.90.780.10">
    <property type="entry name" value="5'-Nucleotidase, C-terminal domain"/>
    <property type="match status" value="1"/>
</dbReference>